<dbReference type="EC" id="3.4.19.13" evidence="1"/>
<dbReference type="Proteomes" id="UP000827976">
    <property type="component" value="Chromosome 12"/>
</dbReference>
<proteinExistence type="predicted"/>
<reference evidence="2" key="1">
    <citation type="journal article" date="2022" name="Nat. Commun.">
        <title>Chromosome evolution and the genetic basis of agronomically important traits in greater yam.</title>
        <authorList>
            <person name="Bredeson J.V."/>
            <person name="Lyons J.B."/>
            <person name="Oniyinde I.O."/>
            <person name="Okereke N.R."/>
            <person name="Kolade O."/>
            <person name="Nnabue I."/>
            <person name="Nwadili C.O."/>
            <person name="Hribova E."/>
            <person name="Parker M."/>
            <person name="Nwogha J."/>
            <person name="Shu S."/>
            <person name="Carlson J."/>
            <person name="Kariba R."/>
            <person name="Muthemba S."/>
            <person name="Knop K."/>
            <person name="Barton G.J."/>
            <person name="Sherwood A.V."/>
            <person name="Lopez-Montes A."/>
            <person name="Asiedu R."/>
            <person name="Jamnadass R."/>
            <person name="Muchugi A."/>
            <person name="Goodstein D."/>
            <person name="Egesi C.N."/>
            <person name="Featherston J."/>
            <person name="Asfaw A."/>
            <person name="Simpson G.G."/>
            <person name="Dolezel J."/>
            <person name="Hendre P.S."/>
            <person name="Van Deynze A."/>
            <person name="Kumar P.L."/>
            <person name="Obidiegwu J.E."/>
            <person name="Bhattacharjee R."/>
            <person name="Rokhsar D.S."/>
        </authorList>
    </citation>
    <scope>NUCLEOTIDE SEQUENCE [LARGE SCALE GENOMIC DNA]</scope>
    <source>
        <strain evidence="2">cv. TDa95/00328</strain>
    </source>
</reference>
<evidence type="ECO:0000313" key="1">
    <source>
        <dbReference type="EMBL" id="KAH7667817.1"/>
    </source>
</evidence>
<keyword evidence="1" id="KW-0808">Transferase</keyword>
<sequence length="177" mass="19291">MDDFSVPGEPKPDELPPTPANFIEPGKRPLSSMTPVIILKDNQLAGVVGASGGIYIIPAVTQVFIKHYILGMEPLAAIQHPRVYHHLIPNVVNYENWTTVNGDHIEFLEKAKVFLEERGHQVQGMSGGGFSQLVVHNLTNPVDINKRNATQQGKNSVFYGMLTAVSDPRKSGTPAGI</sequence>
<organism evidence="1 2">
    <name type="scientific">Dioscorea alata</name>
    <name type="common">Purple yam</name>
    <dbReference type="NCBI Taxonomy" id="55571"/>
    <lineage>
        <taxon>Eukaryota</taxon>
        <taxon>Viridiplantae</taxon>
        <taxon>Streptophyta</taxon>
        <taxon>Embryophyta</taxon>
        <taxon>Tracheophyta</taxon>
        <taxon>Spermatophyta</taxon>
        <taxon>Magnoliopsida</taxon>
        <taxon>Liliopsida</taxon>
        <taxon>Dioscoreales</taxon>
        <taxon>Dioscoreaceae</taxon>
        <taxon>Dioscorea</taxon>
    </lineage>
</organism>
<dbReference type="EMBL" id="CM037022">
    <property type="protein sequence ID" value="KAH7667817.1"/>
    <property type="molecule type" value="Genomic_DNA"/>
</dbReference>
<evidence type="ECO:0000313" key="2">
    <source>
        <dbReference type="Proteomes" id="UP000827976"/>
    </source>
</evidence>
<keyword evidence="1" id="KW-0012">Acyltransferase</keyword>
<accession>A0ACB7V3U7</accession>
<protein>
    <submittedName>
        <fullName evidence="1">Gamma-glutamyltransferase protein</fullName>
        <ecNumber evidence="1">2.3.2.2</ecNumber>
        <ecNumber evidence="1">3.4.19.13</ecNumber>
    </submittedName>
</protein>
<dbReference type="EC" id="2.3.2.2" evidence="1"/>
<keyword evidence="2" id="KW-1185">Reference proteome</keyword>
<name>A0ACB7V3U7_DIOAL</name>
<comment type="caution">
    <text evidence="1">The sequence shown here is derived from an EMBL/GenBank/DDBJ whole genome shotgun (WGS) entry which is preliminary data.</text>
</comment>
<gene>
    <name evidence="1" type="ORF">IHE45_12G085200</name>
</gene>
<keyword evidence="1" id="KW-0378">Hydrolase</keyword>